<feature type="domain" description="Aminoglycoside phosphotransferase" evidence="1">
    <location>
        <begin position="182"/>
        <end position="225"/>
    </location>
</feature>
<dbReference type="PANTHER" id="PTHR21310">
    <property type="entry name" value="AMINOGLYCOSIDE PHOSPHOTRANSFERASE-RELATED-RELATED"/>
    <property type="match status" value="1"/>
</dbReference>
<dbReference type="InterPro" id="IPR002575">
    <property type="entry name" value="Aminoglycoside_PTrfase"/>
</dbReference>
<dbReference type="SUPFAM" id="SSF56112">
    <property type="entry name" value="Protein kinase-like (PK-like)"/>
    <property type="match status" value="1"/>
</dbReference>
<keyword evidence="3" id="KW-1185">Reference proteome</keyword>
<dbReference type="AlphaFoldDB" id="A0AAD9H8A4"/>
<dbReference type="Pfam" id="PF01636">
    <property type="entry name" value="APH"/>
    <property type="match status" value="1"/>
</dbReference>
<sequence>MKIFPESSFFKEKRAHTLPTPAEVRARNWEVDRFRAARVYRPPAVKFPSLGLVVKYGSGVTIVEAQTQVMVHERLRGTVPVPEIFALVEDDKQLFIYMSLIEGATLQERWCDLNEDERRMICGELKEMLRALRTLEQDSHDRFVGNLGKQPVNDVFLLDSLGLRGPFMGACGIDIDGEALIVFTHNDLVAPNIMLLLRRNPKVAAIIDWGQSGWLSAYWEYCKAKWVKLYPTHRFDEAAQEEWHTKYLPNILDPVDDETHWYPWLYFALANI</sequence>
<dbReference type="Proteomes" id="UP001232148">
    <property type="component" value="Unassembled WGS sequence"/>
</dbReference>
<dbReference type="CDD" id="cd05120">
    <property type="entry name" value="APH_ChoK_like"/>
    <property type="match status" value="1"/>
</dbReference>
<reference evidence="2" key="1">
    <citation type="submission" date="2021-06" db="EMBL/GenBank/DDBJ databases">
        <title>Comparative genomics, transcriptomics and evolutionary studies reveal genomic signatures of adaptation to plant cell wall in hemibiotrophic fungi.</title>
        <authorList>
            <consortium name="DOE Joint Genome Institute"/>
            <person name="Baroncelli R."/>
            <person name="Diaz J.F."/>
            <person name="Benocci T."/>
            <person name="Peng M."/>
            <person name="Battaglia E."/>
            <person name="Haridas S."/>
            <person name="Andreopoulos W."/>
            <person name="Labutti K."/>
            <person name="Pangilinan J."/>
            <person name="Floch G.L."/>
            <person name="Makela M.R."/>
            <person name="Henrissat B."/>
            <person name="Grigoriev I.V."/>
            <person name="Crouch J.A."/>
            <person name="De Vries R.P."/>
            <person name="Sukno S.A."/>
            <person name="Thon M.R."/>
        </authorList>
    </citation>
    <scope>NUCLEOTIDE SEQUENCE</scope>
    <source>
        <strain evidence="2">MAFF235873</strain>
    </source>
</reference>
<dbReference type="InterPro" id="IPR051678">
    <property type="entry name" value="AGP_Transferase"/>
</dbReference>
<gene>
    <name evidence="2" type="ORF">LX32DRAFT_626901</name>
</gene>
<comment type="caution">
    <text evidence="2">The sequence shown here is derived from an EMBL/GenBank/DDBJ whole genome shotgun (WGS) entry which is preliminary data.</text>
</comment>
<accession>A0AAD9H8A4</accession>
<evidence type="ECO:0000313" key="3">
    <source>
        <dbReference type="Proteomes" id="UP001232148"/>
    </source>
</evidence>
<organism evidence="2 3">
    <name type="scientific">Colletotrichum zoysiae</name>
    <dbReference type="NCBI Taxonomy" id="1216348"/>
    <lineage>
        <taxon>Eukaryota</taxon>
        <taxon>Fungi</taxon>
        <taxon>Dikarya</taxon>
        <taxon>Ascomycota</taxon>
        <taxon>Pezizomycotina</taxon>
        <taxon>Sordariomycetes</taxon>
        <taxon>Hypocreomycetidae</taxon>
        <taxon>Glomerellales</taxon>
        <taxon>Glomerellaceae</taxon>
        <taxon>Colletotrichum</taxon>
        <taxon>Colletotrichum graminicola species complex</taxon>
    </lineage>
</organism>
<evidence type="ECO:0000259" key="1">
    <source>
        <dbReference type="Pfam" id="PF01636"/>
    </source>
</evidence>
<dbReference type="InterPro" id="IPR011009">
    <property type="entry name" value="Kinase-like_dom_sf"/>
</dbReference>
<dbReference type="EMBL" id="MU842977">
    <property type="protein sequence ID" value="KAK2024033.1"/>
    <property type="molecule type" value="Genomic_DNA"/>
</dbReference>
<name>A0AAD9H8A4_9PEZI</name>
<protein>
    <submittedName>
        <fullName evidence="2">Phosphotransferase enzyme family protein</fullName>
    </submittedName>
</protein>
<evidence type="ECO:0000313" key="2">
    <source>
        <dbReference type="EMBL" id="KAK2024033.1"/>
    </source>
</evidence>
<proteinExistence type="predicted"/>
<dbReference type="PANTHER" id="PTHR21310:SF54">
    <property type="entry name" value="AMINOGLYCOSIDE PHOSPHOTRANSFERASE DOMAIN-CONTAINING PROTEIN"/>
    <property type="match status" value="1"/>
</dbReference>